<keyword evidence="1" id="KW-0812">Transmembrane</keyword>
<dbReference type="AlphaFoldDB" id="A0A2C9KA85"/>
<feature type="transmembrane region" description="Helical" evidence="1">
    <location>
        <begin position="211"/>
        <end position="234"/>
    </location>
</feature>
<proteinExistence type="predicted"/>
<dbReference type="Proteomes" id="UP000076420">
    <property type="component" value="Unassembled WGS sequence"/>
</dbReference>
<gene>
    <name evidence="2" type="primary">106055248</name>
</gene>
<evidence type="ECO:0000313" key="2">
    <source>
        <dbReference type="EnsemblMetazoa" id="BGLB016905-PA"/>
    </source>
</evidence>
<keyword evidence="1" id="KW-0472">Membrane</keyword>
<name>A0A2C9KA85_BIOGL</name>
<evidence type="ECO:0000256" key="1">
    <source>
        <dbReference type="SAM" id="Phobius"/>
    </source>
</evidence>
<keyword evidence="1" id="KW-1133">Transmembrane helix</keyword>
<evidence type="ECO:0000313" key="3">
    <source>
        <dbReference type="Proteomes" id="UP000076420"/>
    </source>
</evidence>
<protein>
    <submittedName>
        <fullName evidence="2">Uncharacterized protein</fullName>
    </submittedName>
</protein>
<sequence>MEFKYLYFVMPIVMSLGFGDSFQLVITLENEDHDTCLGMLTAENVNVKIVANLTGLLRTIELFIEDDFKKEDRLCVIKAKKEDRVKNCYLHNVTEEVCHLSVILPATELQGKKWLRACSYFNNGTKFCSDGKPLPQVYEPKVHLTINGKEIYNISHERIVSVKESLLNLTYFTENELNSNSSQLVLSFGNETMKDYPAVTFQKQFKDVFEMYLTATIFLCNKMVHTITLILKFGDLKIPPRTEDHTTLIICLSIFGLIIVIVVVVFFILKTKRFRRYALLRKHKNRNKPTYR</sequence>
<dbReference type="EnsemblMetazoa" id="BGLB016905-RA">
    <property type="protein sequence ID" value="BGLB016905-PA"/>
    <property type="gene ID" value="BGLB016905"/>
</dbReference>
<dbReference type="KEGG" id="bgt:106055248"/>
<accession>A0A2C9KA85</accession>
<feature type="transmembrane region" description="Helical" evidence="1">
    <location>
        <begin position="246"/>
        <end position="269"/>
    </location>
</feature>
<reference evidence="2" key="1">
    <citation type="submission" date="2020-05" db="UniProtKB">
        <authorList>
            <consortium name="EnsemblMetazoa"/>
        </authorList>
    </citation>
    <scope>IDENTIFICATION</scope>
    <source>
        <strain evidence="2">BB02</strain>
    </source>
</reference>
<dbReference type="VEuPathDB" id="VectorBase:BGLB016905"/>
<organism evidence="2 3">
    <name type="scientific">Biomphalaria glabrata</name>
    <name type="common">Bloodfluke planorb</name>
    <name type="synonym">Freshwater snail</name>
    <dbReference type="NCBI Taxonomy" id="6526"/>
    <lineage>
        <taxon>Eukaryota</taxon>
        <taxon>Metazoa</taxon>
        <taxon>Spiralia</taxon>
        <taxon>Lophotrochozoa</taxon>
        <taxon>Mollusca</taxon>
        <taxon>Gastropoda</taxon>
        <taxon>Heterobranchia</taxon>
        <taxon>Euthyneura</taxon>
        <taxon>Panpulmonata</taxon>
        <taxon>Hygrophila</taxon>
        <taxon>Lymnaeoidea</taxon>
        <taxon>Planorbidae</taxon>
        <taxon>Biomphalaria</taxon>
    </lineage>
</organism>